<evidence type="ECO:0000313" key="4">
    <source>
        <dbReference type="Proteomes" id="UP000763557"/>
    </source>
</evidence>
<dbReference type="Pfam" id="PF13193">
    <property type="entry name" value="AMP-binding_C"/>
    <property type="match status" value="1"/>
</dbReference>
<keyword evidence="4" id="KW-1185">Reference proteome</keyword>
<evidence type="ECO:0000313" key="3">
    <source>
        <dbReference type="EMBL" id="NRN70985.1"/>
    </source>
</evidence>
<feature type="domain" description="AMP-dependent synthetase/ligase" evidence="1">
    <location>
        <begin position="8"/>
        <end position="362"/>
    </location>
</feature>
<organism evidence="3 4">
    <name type="scientific">Kibdelosporangium persicum</name>
    <dbReference type="NCBI Taxonomy" id="2698649"/>
    <lineage>
        <taxon>Bacteria</taxon>
        <taxon>Bacillati</taxon>
        <taxon>Actinomycetota</taxon>
        <taxon>Actinomycetes</taxon>
        <taxon>Pseudonocardiales</taxon>
        <taxon>Pseudonocardiaceae</taxon>
        <taxon>Kibdelosporangium</taxon>
    </lineage>
</organism>
<name>A0ABX2FJI0_9PSEU</name>
<dbReference type="Pfam" id="PF00501">
    <property type="entry name" value="AMP-binding"/>
    <property type="match status" value="1"/>
</dbReference>
<dbReference type="InterPro" id="IPR000873">
    <property type="entry name" value="AMP-dep_synth/lig_dom"/>
</dbReference>
<dbReference type="InterPro" id="IPR020845">
    <property type="entry name" value="AMP-binding_CS"/>
</dbReference>
<accession>A0ABX2FJI0</accession>
<proteinExistence type="predicted"/>
<dbReference type="Proteomes" id="UP000763557">
    <property type="component" value="Unassembled WGS sequence"/>
</dbReference>
<evidence type="ECO:0000259" key="2">
    <source>
        <dbReference type="Pfam" id="PF13193"/>
    </source>
</evidence>
<dbReference type="PANTHER" id="PTHR45527:SF1">
    <property type="entry name" value="FATTY ACID SYNTHASE"/>
    <property type="match status" value="1"/>
</dbReference>
<protein>
    <submittedName>
        <fullName evidence="3">Non-ribosomal peptide synthase amino acid adenylation subunit</fullName>
    </submittedName>
</protein>
<dbReference type="EMBL" id="JAAATY010000048">
    <property type="protein sequence ID" value="NRN70985.1"/>
    <property type="molecule type" value="Genomic_DNA"/>
</dbReference>
<comment type="caution">
    <text evidence="3">The sequence shown here is derived from an EMBL/GenBank/DDBJ whole genome shotgun (WGS) entry which is preliminary data.</text>
</comment>
<dbReference type="PROSITE" id="PS00455">
    <property type="entry name" value="AMP_BINDING"/>
    <property type="match status" value="1"/>
</dbReference>
<sequence>MTHPYEWFRASAEKYPSRIALDVAGIELTYAELQAAVEWMSARMHKVLGAPPRRVGLLTSRSPVTYIAYLAALRLGGAPVPLNPAAPGLRNADIAGEAALDITILDHSSGDDVAEYRANACGRFLDMTGDTWRDPVAGIPPQAQRHDDDIAYINFTSGSTGKPKGVPTTDLNMYAFVEHIVERYRFTSESRVSHAFELFFDGSIIEMFGAWGAGGRLCVLQRADVFTPVKFVNAKRLTHWASAPSVISFARRLRALPPGSMPTLRRTSFGGEALPIEAAEAWAKAAPNSIVTNAYGPTETTVVVTGYAVPRDCADWIETSNGTVPIGDLYPHVDWILLDSDMQPTDDGELCIRGPQRFPGYLDPAQNAGRFVVDGRVHDGTESLTPEHYYRTGDRCRKEDGELVHLGRIDDQVKIRGYRIELSEIESVLRRHPAVAEMVVIAVPAADGEVDLHGLYTGDKVTDAEFMDLLRRLPGYMHPRGFQHRDSIPLSSVGKVDRKRLIREFTPVA</sequence>
<dbReference type="InterPro" id="IPR025110">
    <property type="entry name" value="AMP-bd_C"/>
</dbReference>
<feature type="domain" description="AMP-binding enzyme C-terminal" evidence="2">
    <location>
        <begin position="424"/>
        <end position="495"/>
    </location>
</feature>
<gene>
    <name evidence="3" type="ORF">GC106_82600</name>
</gene>
<evidence type="ECO:0000259" key="1">
    <source>
        <dbReference type="Pfam" id="PF00501"/>
    </source>
</evidence>
<dbReference type="PANTHER" id="PTHR45527">
    <property type="entry name" value="NONRIBOSOMAL PEPTIDE SYNTHETASE"/>
    <property type="match status" value="1"/>
</dbReference>
<dbReference type="RefSeq" id="WP_217281712.1">
    <property type="nucleotide sequence ID" value="NZ_CBCSGW010000025.1"/>
</dbReference>
<reference evidence="3 4" key="1">
    <citation type="submission" date="2020-01" db="EMBL/GenBank/DDBJ databases">
        <title>Kibdelosporangium persica a novel Actinomycetes from a hot desert in Iran.</title>
        <authorList>
            <person name="Safaei N."/>
            <person name="Zaburannyi N."/>
            <person name="Mueller R."/>
            <person name="Wink J."/>
        </authorList>
    </citation>
    <scope>NUCLEOTIDE SEQUENCE [LARGE SCALE GENOMIC DNA]</scope>
    <source>
        <strain evidence="3 4">4NS15</strain>
    </source>
</reference>